<sequence length="100" mass="10432">MIDAQPFTIDGALYQGISVSLPKTTLLVITGKNGYIMCGALDVQLLNDKLADRNVLAGKAVGVRTLDDLLHAPLAEVTVGAEKLGIHVGTTGVDALKMMA</sequence>
<evidence type="ECO:0000313" key="2">
    <source>
        <dbReference type="Proteomes" id="UP000198752"/>
    </source>
</evidence>
<evidence type="ECO:0000313" key="1">
    <source>
        <dbReference type="EMBL" id="SFG93083.1"/>
    </source>
</evidence>
<dbReference type="SUPFAM" id="SSF102891">
    <property type="entry name" value="Hypothetical protein Ta1206"/>
    <property type="match status" value="1"/>
</dbReference>
<reference evidence="2" key="1">
    <citation type="submission" date="2016-10" db="EMBL/GenBank/DDBJ databases">
        <authorList>
            <person name="Varghese N."/>
            <person name="Submissions S."/>
        </authorList>
    </citation>
    <scope>NUCLEOTIDE SEQUENCE [LARGE SCALE GENOMIC DNA]</scope>
    <source>
        <strain evidence="2">ATCC 700379</strain>
    </source>
</reference>
<dbReference type="AlphaFoldDB" id="A0A1I2VVH5"/>
<gene>
    <name evidence="1" type="ORF">SAMN02982927_03275</name>
</gene>
<dbReference type="Gene3D" id="3.30.1980.10">
    <property type="entry name" value="Hypothetical protein YunC"/>
    <property type="match status" value="1"/>
</dbReference>
<keyword evidence="2" id="KW-1185">Reference proteome</keyword>
<dbReference type="Pfam" id="PF08827">
    <property type="entry name" value="DUF1805"/>
    <property type="match status" value="1"/>
</dbReference>
<accession>A0A1I2VVH5</accession>
<dbReference type="RefSeq" id="WP_093674635.1">
    <property type="nucleotide sequence ID" value="NZ_FOOY01000031.1"/>
</dbReference>
<name>A0A1I2VVH5_9BACL</name>
<dbReference type="InterPro" id="IPR014931">
    <property type="entry name" value="DUF1805"/>
</dbReference>
<dbReference type="STRING" id="269670.SAMN02982927_03275"/>
<dbReference type="EMBL" id="FOOY01000031">
    <property type="protein sequence ID" value="SFG93083.1"/>
    <property type="molecule type" value="Genomic_DNA"/>
</dbReference>
<organism evidence="1 2">
    <name type="scientific">Sporolactobacillus nakayamae</name>
    <dbReference type="NCBI Taxonomy" id="269670"/>
    <lineage>
        <taxon>Bacteria</taxon>
        <taxon>Bacillati</taxon>
        <taxon>Bacillota</taxon>
        <taxon>Bacilli</taxon>
        <taxon>Bacillales</taxon>
        <taxon>Sporolactobacillaceae</taxon>
        <taxon>Sporolactobacillus</taxon>
    </lineage>
</organism>
<dbReference type="InterPro" id="IPR036493">
    <property type="entry name" value="YunC_sf"/>
</dbReference>
<proteinExistence type="predicted"/>
<protein>
    <submittedName>
        <fullName evidence="1">Uncharacterized protein YunC, DUF1805 family</fullName>
    </submittedName>
</protein>
<dbReference type="OrthoDB" id="2641826at2"/>
<dbReference type="Proteomes" id="UP000198752">
    <property type="component" value="Unassembled WGS sequence"/>
</dbReference>